<name>A0AAN8XSB5_HALRR</name>
<comment type="caution">
    <text evidence="1">The sequence shown here is derived from an EMBL/GenBank/DDBJ whole genome shotgun (WGS) entry which is preliminary data.</text>
</comment>
<dbReference type="Proteomes" id="UP001381693">
    <property type="component" value="Unassembled WGS sequence"/>
</dbReference>
<organism evidence="1 2">
    <name type="scientific">Halocaridina rubra</name>
    <name type="common">Hawaiian red shrimp</name>
    <dbReference type="NCBI Taxonomy" id="373956"/>
    <lineage>
        <taxon>Eukaryota</taxon>
        <taxon>Metazoa</taxon>
        <taxon>Ecdysozoa</taxon>
        <taxon>Arthropoda</taxon>
        <taxon>Crustacea</taxon>
        <taxon>Multicrustacea</taxon>
        <taxon>Malacostraca</taxon>
        <taxon>Eumalacostraca</taxon>
        <taxon>Eucarida</taxon>
        <taxon>Decapoda</taxon>
        <taxon>Pleocyemata</taxon>
        <taxon>Caridea</taxon>
        <taxon>Atyoidea</taxon>
        <taxon>Atyidae</taxon>
        <taxon>Halocaridina</taxon>
    </lineage>
</organism>
<evidence type="ECO:0000313" key="1">
    <source>
        <dbReference type="EMBL" id="KAK7084808.1"/>
    </source>
</evidence>
<reference evidence="1 2" key="1">
    <citation type="submission" date="2023-11" db="EMBL/GenBank/DDBJ databases">
        <title>Halocaridina rubra genome assembly.</title>
        <authorList>
            <person name="Smith C."/>
        </authorList>
    </citation>
    <scope>NUCLEOTIDE SEQUENCE [LARGE SCALE GENOMIC DNA]</scope>
    <source>
        <strain evidence="1">EP-1</strain>
        <tissue evidence="1">Whole</tissue>
    </source>
</reference>
<proteinExistence type="predicted"/>
<feature type="non-terminal residue" evidence="1">
    <location>
        <position position="116"/>
    </location>
</feature>
<feature type="non-terminal residue" evidence="1">
    <location>
        <position position="1"/>
    </location>
</feature>
<dbReference type="EMBL" id="JAXCGZ010001974">
    <property type="protein sequence ID" value="KAK7084808.1"/>
    <property type="molecule type" value="Genomic_DNA"/>
</dbReference>
<dbReference type="AlphaFoldDB" id="A0AAN8XSB5"/>
<accession>A0AAN8XSB5</accession>
<evidence type="ECO:0000313" key="2">
    <source>
        <dbReference type="Proteomes" id="UP001381693"/>
    </source>
</evidence>
<sequence length="116" mass="13113">NIVIIYHVNKSQQLQFTEYNIVITLYAGGYLATGSSETVGVSHQTHFAKNSGDKANILILHPIYAGSHELTLRKFGEELVKRGHKVTQLRWKSTKTQEVISTVEVLTLRPDNHDLR</sequence>
<keyword evidence="2" id="KW-1185">Reference proteome</keyword>
<gene>
    <name evidence="1" type="ORF">SK128_006603</name>
</gene>
<protein>
    <submittedName>
        <fullName evidence="1">Uncharacterized protein</fullName>
    </submittedName>
</protein>